<dbReference type="Gene3D" id="1.10.8.10">
    <property type="entry name" value="DNA helicase RuvA subunit, C-terminal domain"/>
    <property type="match status" value="1"/>
</dbReference>
<dbReference type="Proteomes" id="UP001163046">
    <property type="component" value="Unassembled WGS sequence"/>
</dbReference>
<reference evidence="2" key="1">
    <citation type="submission" date="2023-01" db="EMBL/GenBank/DDBJ databases">
        <title>Genome assembly of the deep-sea coral Lophelia pertusa.</title>
        <authorList>
            <person name="Herrera S."/>
            <person name="Cordes E."/>
        </authorList>
    </citation>
    <scope>NUCLEOTIDE SEQUENCE</scope>
    <source>
        <strain evidence="2">USNM1676648</strain>
        <tissue evidence="2">Polyp</tissue>
    </source>
</reference>
<evidence type="ECO:0008006" key="4">
    <source>
        <dbReference type="Google" id="ProtNLM"/>
    </source>
</evidence>
<organism evidence="2 3">
    <name type="scientific">Desmophyllum pertusum</name>
    <dbReference type="NCBI Taxonomy" id="174260"/>
    <lineage>
        <taxon>Eukaryota</taxon>
        <taxon>Metazoa</taxon>
        <taxon>Cnidaria</taxon>
        <taxon>Anthozoa</taxon>
        <taxon>Hexacorallia</taxon>
        <taxon>Scleractinia</taxon>
        <taxon>Caryophylliina</taxon>
        <taxon>Caryophylliidae</taxon>
        <taxon>Desmophyllum</taxon>
    </lineage>
</organism>
<evidence type="ECO:0000313" key="3">
    <source>
        <dbReference type="Proteomes" id="UP001163046"/>
    </source>
</evidence>
<feature type="compositionally biased region" description="Acidic residues" evidence="1">
    <location>
        <begin position="98"/>
        <end position="109"/>
    </location>
</feature>
<dbReference type="OrthoDB" id="3169036at2759"/>
<evidence type="ECO:0000313" key="2">
    <source>
        <dbReference type="EMBL" id="KAJ7391820.1"/>
    </source>
</evidence>
<proteinExistence type="predicted"/>
<dbReference type="EMBL" id="MU825404">
    <property type="protein sequence ID" value="KAJ7391820.1"/>
    <property type="molecule type" value="Genomic_DNA"/>
</dbReference>
<dbReference type="AlphaFoldDB" id="A0A9X0A2E2"/>
<name>A0A9X0A2E2_9CNID</name>
<gene>
    <name evidence="2" type="ORF">OS493_016109</name>
</gene>
<feature type="region of interest" description="Disordered" evidence="1">
    <location>
        <begin position="82"/>
        <end position="116"/>
    </location>
</feature>
<dbReference type="PANTHER" id="PTHR21713">
    <property type="entry name" value="NASCENT POLYPEPTIDE ASSOCIATED COMPLEX ALPHA SUBUNIT-RELATED"/>
    <property type="match status" value="1"/>
</dbReference>
<accession>A0A9X0A2E2</accession>
<protein>
    <recommendedName>
        <fullName evidence="4">Nascent polypeptide-associated complex subunit alpha-like UBA domain-containing protein</fullName>
    </recommendedName>
</protein>
<dbReference type="GO" id="GO:0005854">
    <property type="term" value="C:nascent polypeptide-associated complex"/>
    <property type="evidence" value="ECO:0007669"/>
    <property type="project" value="InterPro"/>
</dbReference>
<comment type="caution">
    <text evidence="2">The sequence shown here is derived from an EMBL/GenBank/DDBJ whole genome shotgun (WGS) entry which is preliminary data.</text>
</comment>
<evidence type="ECO:0000256" key="1">
    <source>
        <dbReference type="SAM" id="MobiDB-lite"/>
    </source>
</evidence>
<sequence>MPYGEECLPDLKAASFPMLLFVVNLCKLAYKSAFLCCTTPTHMAGGSGMTLSTDLKIMRAEGTMIEDLSQQAQVQAAEKIQGTSASSCHPEAKAAAIEQEEESEEEEIDDSRVEDKDIELVMQQANVSRAKLSRL</sequence>
<keyword evidence="3" id="KW-1185">Reference proteome</keyword>
<dbReference type="InterPro" id="IPR016641">
    <property type="entry name" value="EGD2/NACA0like"/>
</dbReference>